<protein>
    <submittedName>
        <fullName evidence="1">Uncharacterized protein</fullName>
    </submittedName>
</protein>
<organism evidence="1 2">
    <name type="scientific">Eumeta variegata</name>
    <name type="common">Bagworm moth</name>
    <name type="synonym">Eumeta japonica</name>
    <dbReference type="NCBI Taxonomy" id="151549"/>
    <lineage>
        <taxon>Eukaryota</taxon>
        <taxon>Metazoa</taxon>
        <taxon>Ecdysozoa</taxon>
        <taxon>Arthropoda</taxon>
        <taxon>Hexapoda</taxon>
        <taxon>Insecta</taxon>
        <taxon>Pterygota</taxon>
        <taxon>Neoptera</taxon>
        <taxon>Endopterygota</taxon>
        <taxon>Lepidoptera</taxon>
        <taxon>Glossata</taxon>
        <taxon>Ditrysia</taxon>
        <taxon>Tineoidea</taxon>
        <taxon>Psychidae</taxon>
        <taxon>Oiketicinae</taxon>
        <taxon>Eumeta</taxon>
    </lineage>
</organism>
<gene>
    <name evidence="1" type="ORF">EVAR_50583_1</name>
</gene>
<sequence length="129" mass="14095">MLTHCGSNKFVFCGCARAGERGDGPLVTPELLFQPKSNHWRSYLRSPRPSQGVLFLFVECDFFRSSRDSGPEFGQPSTNCGLTACLMTPPVGLFNNKFLLCFDIRLTESDSNIYSALGALVPGTGAVRP</sequence>
<evidence type="ECO:0000313" key="2">
    <source>
        <dbReference type="Proteomes" id="UP000299102"/>
    </source>
</evidence>
<proteinExistence type="predicted"/>
<dbReference type="Proteomes" id="UP000299102">
    <property type="component" value="Unassembled WGS sequence"/>
</dbReference>
<reference evidence="1 2" key="1">
    <citation type="journal article" date="2019" name="Commun. Biol.">
        <title>The bagworm genome reveals a unique fibroin gene that provides high tensile strength.</title>
        <authorList>
            <person name="Kono N."/>
            <person name="Nakamura H."/>
            <person name="Ohtoshi R."/>
            <person name="Tomita M."/>
            <person name="Numata K."/>
            <person name="Arakawa K."/>
        </authorList>
    </citation>
    <scope>NUCLEOTIDE SEQUENCE [LARGE SCALE GENOMIC DNA]</scope>
</reference>
<name>A0A4C1Y881_EUMVA</name>
<comment type="caution">
    <text evidence="1">The sequence shown here is derived from an EMBL/GenBank/DDBJ whole genome shotgun (WGS) entry which is preliminary data.</text>
</comment>
<evidence type="ECO:0000313" key="1">
    <source>
        <dbReference type="EMBL" id="GBP71523.1"/>
    </source>
</evidence>
<keyword evidence="2" id="KW-1185">Reference proteome</keyword>
<accession>A0A4C1Y881</accession>
<dbReference type="EMBL" id="BGZK01001112">
    <property type="protein sequence ID" value="GBP71523.1"/>
    <property type="molecule type" value="Genomic_DNA"/>
</dbReference>
<dbReference type="AlphaFoldDB" id="A0A4C1Y881"/>